<evidence type="ECO:0000313" key="2">
    <source>
        <dbReference type="Proteomes" id="UP000325315"/>
    </source>
</evidence>
<keyword evidence="2" id="KW-1185">Reference proteome</keyword>
<sequence>MNERSEVRALARSYVIKACEDAIAPNICKSCPLKVQGYNFPSSLMLLPFDDFDLIFRMDWLSEHDVIGKWTNCTTNVVSALLAQKLIRKRCETYLAYVLDSKVVESKIDQVPIVKEYDDVFPEELPGLPLIREVEFVIELVPGTTPISIAPYMMASTESKELKVKLQELLDREFIRSSVSPWGAPVLFVKKKDGSMRLCIDYR</sequence>
<accession>A0A5B6W8B0</accession>
<comment type="caution">
    <text evidence="1">The sequence shown here is derived from an EMBL/GenBank/DDBJ whole genome shotgun (WGS) entry which is preliminary data.</text>
</comment>
<organism evidence="1 2">
    <name type="scientific">Gossypium australe</name>
    <dbReference type="NCBI Taxonomy" id="47621"/>
    <lineage>
        <taxon>Eukaryota</taxon>
        <taxon>Viridiplantae</taxon>
        <taxon>Streptophyta</taxon>
        <taxon>Embryophyta</taxon>
        <taxon>Tracheophyta</taxon>
        <taxon>Spermatophyta</taxon>
        <taxon>Magnoliopsida</taxon>
        <taxon>eudicotyledons</taxon>
        <taxon>Gunneridae</taxon>
        <taxon>Pentapetalae</taxon>
        <taxon>rosids</taxon>
        <taxon>malvids</taxon>
        <taxon>Malvales</taxon>
        <taxon>Malvaceae</taxon>
        <taxon>Malvoideae</taxon>
        <taxon>Gossypium</taxon>
    </lineage>
</organism>
<dbReference type="PANTHER" id="PTHR15503:SF45">
    <property type="entry name" value="RNA-DIRECTED DNA POLYMERASE HOMOLOG"/>
    <property type="match status" value="1"/>
</dbReference>
<evidence type="ECO:0000313" key="1">
    <source>
        <dbReference type="EMBL" id="KAA3477102.1"/>
    </source>
</evidence>
<dbReference type="PANTHER" id="PTHR15503">
    <property type="entry name" value="LDOC1 RELATED"/>
    <property type="match status" value="1"/>
</dbReference>
<dbReference type="OrthoDB" id="1430224at2759"/>
<dbReference type="EMBL" id="SMMG02000004">
    <property type="protein sequence ID" value="KAA3477102.1"/>
    <property type="molecule type" value="Genomic_DNA"/>
</dbReference>
<dbReference type="Gene3D" id="2.40.70.10">
    <property type="entry name" value="Acid Proteases"/>
    <property type="match status" value="1"/>
</dbReference>
<dbReference type="AlphaFoldDB" id="A0A5B6W8B0"/>
<protein>
    <submittedName>
        <fullName evidence="1">DNA/RNA polymerases superfamily protein</fullName>
    </submittedName>
</protein>
<dbReference type="Gene3D" id="3.10.10.10">
    <property type="entry name" value="HIV Type 1 Reverse Transcriptase, subunit A, domain 1"/>
    <property type="match status" value="1"/>
</dbReference>
<dbReference type="InterPro" id="IPR032567">
    <property type="entry name" value="RTL1-rel"/>
</dbReference>
<proteinExistence type="predicted"/>
<gene>
    <name evidence="1" type="ORF">EPI10_011016</name>
</gene>
<dbReference type="InterPro" id="IPR021109">
    <property type="entry name" value="Peptidase_aspartic_dom_sf"/>
</dbReference>
<dbReference type="InterPro" id="IPR043502">
    <property type="entry name" value="DNA/RNA_pol_sf"/>
</dbReference>
<dbReference type="Pfam" id="PF08284">
    <property type="entry name" value="RVP_2"/>
    <property type="match status" value="1"/>
</dbReference>
<name>A0A5B6W8B0_9ROSI</name>
<dbReference type="Proteomes" id="UP000325315">
    <property type="component" value="Unassembled WGS sequence"/>
</dbReference>
<dbReference type="SUPFAM" id="SSF56672">
    <property type="entry name" value="DNA/RNA polymerases"/>
    <property type="match status" value="1"/>
</dbReference>
<reference evidence="2" key="1">
    <citation type="journal article" date="2019" name="Plant Biotechnol. J.">
        <title>Genome sequencing of the Australian wild diploid species Gossypium australe highlights disease resistance and delayed gland morphogenesis.</title>
        <authorList>
            <person name="Cai Y."/>
            <person name="Cai X."/>
            <person name="Wang Q."/>
            <person name="Wang P."/>
            <person name="Zhang Y."/>
            <person name="Cai C."/>
            <person name="Xu Y."/>
            <person name="Wang K."/>
            <person name="Zhou Z."/>
            <person name="Wang C."/>
            <person name="Geng S."/>
            <person name="Li B."/>
            <person name="Dong Q."/>
            <person name="Hou Y."/>
            <person name="Wang H."/>
            <person name="Ai P."/>
            <person name="Liu Z."/>
            <person name="Yi F."/>
            <person name="Sun M."/>
            <person name="An G."/>
            <person name="Cheng J."/>
            <person name="Zhang Y."/>
            <person name="Shi Q."/>
            <person name="Xie Y."/>
            <person name="Shi X."/>
            <person name="Chang Y."/>
            <person name="Huang F."/>
            <person name="Chen Y."/>
            <person name="Hong S."/>
            <person name="Mi L."/>
            <person name="Sun Q."/>
            <person name="Zhang L."/>
            <person name="Zhou B."/>
            <person name="Peng R."/>
            <person name="Zhang X."/>
            <person name="Liu F."/>
        </authorList>
    </citation>
    <scope>NUCLEOTIDE SEQUENCE [LARGE SCALE GENOMIC DNA]</scope>
    <source>
        <strain evidence="2">cv. PA1801</strain>
    </source>
</reference>